<evidence type="ECO:0000259" key="8">
    <source>
        <dbReference type="PROSITE" id="PS51202"/>
    </source>
</evidence>
<evidence type="ECO:0000313" key="10">
    <source>
        <dbReference type="Proteomes" id="UP001305521"/>
    </source>
</evidence>
<evidence type="ECO:0000256" key="1">
    <source>
        <dbReference type="ARBA" id="ARBA00004141"/>
    </source>
</evidence>
<protein>
    <submittedName>
        <fullName evidence="9">SLC13 family permease</fullName>
    </submittedName>
</protein>
<feature type="transmembrane region" description="Helical" evidence="7">
    <location>
        <begin position="588"/>
        <end position="608"/>
    </location>
</feature>
<keyword evidence="5 7" id="KW-1133">Transmembrane helix</keyword>
<feature type="transmembrane region" description="Helical" evidence="7">
    <location>
        <begin position="138"/>
        <end position="160"/>
    </location>
</feature>
<proteinExistence type="predicted"/>
<keyword evidence="2" id="KW-0813">Transport</keyword>
<keyword evidence="3 7" id="KW-0812">Transmembrane</keyword>
<feature type="transmembrane region" description="Helical" evidence="7">
    <location>
        <begin position="518"/>
        <end position="539"/>
    </location>
</feature>
<organism evidence="9 10">
    <name type="scientific">Sediminicoccus rosea</name>
    <dbReference type="NCBI Taxonomy" id="1225128"/>
    <lineage>
        <taxon>Bacteria</taxon>
        <taxon>Pseudomonadati</taxon>
        <taxon>Pseudomonadota</taxon>
        <taxon>Alphaproteobacteria</taxon>
        <taxon>Acetobacterales</taxon>
        <taxon>Roseomonadaceae</taxon>
        <taxon>Sediminicoccus</taxon>
    </lineage>
</organism>
<feature type="transmembrane region" description="Helical" evidence="7">
    <location>
        <begin position="98"/>
        <end position="126"/>
    </location>
</feature>
<reference evidence="9 10" key="1">
    <citation type="submission" date="2023-11" db="EMBL/GenBank/DDBJ databases">
        <title>Arctic aerobic anoxygenic photoheterotroph Sediminicoccus rosea KRV36 adapts its photosynthesis to long days of polar summer.</title>
        <authorList>
            <person name="Tomasch J."/>
            <person name="Kopejtka K."/>
            <person name="Bily T."/>
            <person name="Gardiner A.T."/>
            <person name="Gardian Z."/>
            <person name="Shivaramu S."/>
            <person name="Koblizek M."/>
            <person name="Engelhardt F."/>
            <person name="Kaftan D."/>
        </authorList>
    </citation>
    <scope>NUCLEOTIDE SEQUENCE [LARGE SCALE GENOMIC DNA]</scope>
    <source>
        <strain evidence="9 10">R-30</strain>
    </source>
</reference>
<feature type="domain" description="RCK C-terminal" evidence="8">
    <location>
        <begin position="310"/>
        <end position="394"/>
    </location>
</feature>
<feature type="transmembrane region" description="Helical" evidence="7">
    <location>
        <begin position="461"/>
        <end position="480"/>
    </location>
</feature>
<keyword evidence="10" id="KW-1185">Reference proteome</keyword>
<dbReference type="InterPro" id="IPR004680">
    <property type="entry name" value="Cit_transptr-like_dom"/>
</dbReference>
<comment type="subcellular location">
    <subcellularLocation>
        <location evidence="1">Membrane</location>
        <topology evidence="1">Multi-pass membrane protein</topology>
    </subcellularLocation>
</comment>
<dbReference type="PROSITE" id="PS51202">
    <property type="entry name" value="RCK_C"/>
    <property type="match status" value="1"/>
</dbReference>
<evidence type="ECO:0000256" key="4">
    <source>
        <dbReference type="ARBA" id="ARBA00022737"/>
    </source>
</evidence>
<dbReference type="PANTHER" id="PTHR43652:SF2">
    <property type="entry name" value="BASIC AMINO ACID ANTIPORTER YFCC-RELATED"/>
    <property type="match status" value="1"/>
</dbReference>
<accession>A0ABZ0PMK8</accession>
<keyword evidence="4" id="KW-0677">Repeat</keyword>
<dbReference type="Gene3D" id="3.30.70.1450">
    <property type="entry name" value="Regulator of K+ conductance, C-terminal domain"/>
    <property type="match status" value="2"/>
</dbReference>
<feature type="transmembrane region" description="Helical" evidence="7">
    <location>
        <begin position="180"/>
        <end position="200"/>
    </location>
</feature>
<evidence type="ECO:0000256" key="3">
    <source>
        <dbReference type="ARBA" id="ARBA00022692"/>
    </source>
</evidence>
<dbReference type="InterPro" id="IPR036721">
    <property type="entry name" value="RCK_C_sf"/>
</dbReference>
<feature type="transmembrane region" description="Helical" evidence="7">
    <location>
        <begin position="23"/>
        <end position="44"/>
    </location>
</feature>
<evidence type="ECO:0000256" key="7">
    <source>
        <dbReference type="SAM" id="Phobius"/>
    </source>
</evidence>
<evidence type="ECO:0000313" key="9">
    <source>
        <dbReference type="EMBL" id="WPB86696.1"/>
    </source>
</evidence>
<feature type="transmembrane region" description="Helical" evidence="7">
    <location>
        <begin position="546"/>
        <end position="568"/>
    </location>
</feature>
<evidence type="ECO:0000256" key="2">
    <source>
        <dbReference type="ARBA" id="ARBA00022448"/>
    </source>
</evidence>
<dbReference type="SUPFAM" id="SSF116726">
    <property type="entry name" value="TrkA C-terminal domain-like"/>
    <property type="match status" value="1"/>
</dbReference>
<dbReference type="Proteomes" id="UP001305521">
    <property type="component" value="Chromosome"/>
</dbReference>
<evidence type="ECO:0000256" key="5">
    <source>
        <dbReference type="ARBA" id="ARBA00022989"/>
    </source>
</evidence>
<gene>
    <name evidence="9" type="ORF">R9Z33_07405</name>
</gene>
<name>A0ABZ0PMK8_9PROT</name>
<sequence>MSDIAITFAIIGGMVVLFISNRVPVAVVALCAALLLYATGILDLPEALAGFGDTTILFIASLFVVSASLDASGVTAWVGKVLVRQAGQDRARLLLLTMLLAAMLTAMIGSSGATAALLPVLVLVAVRLRQPPAQLMMPLAFASYSGSMLVLTGSLVNVLISDAAVEQGMPAFGFFEMSLIGVALLLGHLAIVLLFGARLLPTRLSRGMPEDLSRHSGRLSEQYGLFEDLHQLEVTAASPFIGTPRAALELRLEGRNHPGLSLIAIRGPDRVGLARHRPIAAGDTLIMRGEAAVVQGFMAENGLAPRLAGRPQLNEALFNQDTGFMEVVLPPRSGLIGETVFPGMITESGDLVILGIQRRGERLGPGQVALAAGDTLLLQGTWEALEEQSQDPNVLVVTAPSTLRGQAIPLGTGSRRAIAILLLMVGLLASGAVPSVVAALLAACAVILLGVLKVERAYRAINWNILIMIASLIPLSTAMYKTGAAGLIAETLVAVVGEASPYALLAGLFLLTAGLGQLISSTATALIVIPVAIAAAGAMQVSPRTALVTVAVGAAASFLTPIASSASLMVQGPGGYRFGDYWRLGLPLLAWSFLVAVFLVPFLFPFPWPFGRAA</sequence>
<dbReference type="InterPro" id="IPR006037">
    <property type="entry name" value="RCK_C"/>
</dbReference>
<evidence type="ECO:0000256" key="6">
    <source>
        <dbReference type="ARBA" id="ARBA00023136"/>
    </source>
</evidence>
<dbReference type="Pfam" id="PF03600">
    <property type="entry name" value="CitMHS"/>
    <property type="match status" value="1"/>
</dbReference>
<feature type="transmembrane region" description="Helical" evidence="7">
    <location>
        <begin position="418"/>
        <end position="449"/>
    </location>
</feature>
<dbReference type="EMBL" id="CP137852">
    <property type="protein sequence ID" value="WPB86696.1"/>
    <property type="molecule type" value="Genomic_DNA"/>
</dbReference>
<dbReference type="InterPro" id="IPR051679">
    <property type="entry name" value="DASS-Related_Transporters"/>
</dbReference>
<dbReference type="RefSeq" id="WP_318650665.1">
    <property type="nucleotide sequence ID" value="NZ_CP137852.1"/>
</dbReference>
<dbReference type="PANTHER" id="PTHR43652">
    <property type="entry name" value="BASIC AMINO ACID ANTIPORTER YFCC-RELATED"/>
    <property type="match status" value="1"/>
</dbReference>
<keyword evidence="6 7" id="KW-0472">Membrane</keyword>
<feature type="transmembrane region" description="Helical" evidence="7">
    <location>
        <begin position="56"/>
        <end position="78"/>
    </location>
</feature>